<evidence type="ECO:0000313" key="3">
    <source>
        <dbReference type="Proteomes" id="UP001154282"/>
    </source>
</evidence>
<organism evidence="2 3">
    <name type="scientific">Linum tenue</name>
    <dbReference type="NCBI Taxonomy" id="586396"/>
    <lineage>
        <taxon>Eukaryota</taxon>
        <taxon>Viridiplantae</taxon>
        <taxon>Streptophyta</taxon>
        <taxon>Embryophyta</taxon>
        <taxon>Tracheophyta</taxon>
        <taxon>Spermatophyta</taxon>
        <taxon>Magnoliopsida</taxon>
        <taxon>eudicotyledons</taxon>
        <taxon>Gunneridae</taxon>
        <taxon>Pentapetalae</taxon>
        <taxon>rosids</taxon>
        <taxon>fabids</taxon>
        <taxon>Malpighiales</taxon>
        <taxon>Linaceae</taxon>
        <taxon>Linum</taxon>
    </lineage>
</organism>
<reference evidence="2" key="1">
    <citation type="submission" date="2022-08" db="EMBL/GenBank/DDBJ databases">
        <authorList>
            <person name="Gutierrez-Valencia J."/>
        </authorList>
    </citation>
    <scope>NUCLEOTIDE SEQUENCE</scope>
</reference>
<accession>A0AAV0QWG0</accession>
<feature type="region of interest" description="Disordered" evidence="1">
    <location>
        <begin position="28"/>
        <end position="52"/>
    </location>
</feature>
<dbReference type="EMBL" id="CAMGYJ010000010">
    <property type="protein sequence ID" value="CAI0549578.1"/>
    <property type="molecule type" value="Genomic_DNA"/>
</dbReference>
<evidence type="ECO:0000313" key="2">
    <source>
        <dbReference type="EMBL" id="CAI0549578.1"/>
    </source>
</evidence>
<proteinExistence type="predicted"/>
<protein>
    <submittedName>
        <fullName evidence="2">Uncharacterized protein</fullName>
    </submittedName>
</protein>
<feature type="compositionally biased region" description="Polar residues" evidence="1">
    <location>
        <begin position="34"/>
        <end position="52"/>
    </location>
</feature>
<evidence type="ECO:0000256" key="1">
    <source>
        <dbReference type="SAM" id="MobiDB-lite"/>
    </source>
</evidence>
<keyword evidence="3" id="KW-1185">Reference proteome</keyword>
<sequence>MQASSLPVHGLDMRCTAKWLKCTAVQPPGLPVHSPNSSPFVRSASNRPQTRS</sequence>
<gene>
    <name evidence="2" type="ORF">LITE_LOCUS45210</name>
</gene>
<dbReference type="Proteomes" id="UP001154282">
    <property type="component" value="Unassembled WGS sequence"/>
</dbReference>
<comment type="caution">
    <text evidence="2">The sequence shown here is derived from an EMBL/GenBank/DDBJ whole genome shotgun (WGS) entry which is preliminary data.</text>
</comment>
<dbReference type="AlphaFoldDB" id="A0AAV0QWG0"/>
<name>A0AAV0QWG0_9ROSI</name>